<dbReference type="OrthoDB" id="358393at2"/>
<proteinExistence type="predicted"/>
<evidence type="ECO:0008006" key="3">
    <source>
        <dbReference type="Google" id="ProtNLM"/>
    </source>
</evidence>
<dbReference type="InterPro" id="IPR011051">
    <property type="entry name" value="RmlC_Cupin_sf"/>
</dbReference>
<dbReference type="EMBL" id="OFSM01000004">
    <property type="protein sequence ID" value="SOY28315.1"/>
    <property type="molecule type" value="Genomic_DNA"/>
</dbReference>
<dbReference type="RefSeq" id="WP_103238409.1">
    <property type="nucleotide sequence ID" value="NZ_CANRXC010000024.1"/>
</dbReference>
<dbReference type="InterPro" id="IPR032358">
    <property type="entry name" value="DUF4867"/>
</dbReference>
<name>A0A2K4ZCX1_9FIRM</name>
<reference evidence="1 2" key="1">
    <citation type="submission" date="2018-01" db="EMBL/GenBank/DDBJ databases">
        <authorList>
            <person name="Gaut B.S."/>
            <person name="Morton B.R."/>
            <person name="Clegg M.T."/>
            <person name="Duvall M.R."/>
        </authorList>
    </citation>
    <scope>NUCLEOTIDE SEQUENCE [LARGE SCALE GENOMIC DNA]</scope>
    <source>
        <strain evidence="1">GP69</strain>
    </source>
</reference>
<dbReference type="AlphaFoldDB" id="A0A2K4ZCX1"/>
<gene>
    <name evidence="1" type="ORF">AMURIS_01022</name>
</gene>
<accession>A0A2K4ZCX1</accession>
<dbReference type="InterPro" id="IPR024060">
    <property type="entry name" value="Ureidoglycolate_lyase_dom_sf"/>
</dbReference>
<dbReference type="Pfam" id="PF16161">
    <property type="entry name" value="DUF4867"/>
    <property type="match status" value="1"/>
</dbReference>
<organism evidence="1 2">
    <name type="scientific">Acetatifactor muris</name>
    <dbReference type="NCBI Taxonomy" id="879566"/>
    <lineage>
        <taxon>Bacteria</taxon>
        <taxon>Bacillati</taxon>
        <taxon>Bacillota</taxon>
        <taxon>Clostridia</taxon>
        <taxon>Lachnospirales</taxon>
        <taxon>Lachnospiraceae</taxon>
        <taxon>Acetatifactor</taxon>
    </lineage>
</organism>
<dbReference type="GO" id="GO:0004848">
    <property type="term" value="F:ureidoglycolate hydrolase activity"/>
    <property type="evidence" value="ECO:0007669"/>
    <property type="project" value="InterPro"/>
</dbReference>
<protein>
    <recommendedName>
        <fullName evidence="3">DUF4867 domain-containing protein</fullName>
    </recommendedName>
</protein>
<dbReference type="Proteomes" id="UP000236311">
    <property type="component" value="Unassembled WGS sequence"/>
</dbReference>
<sequence length="219" mass="23855">MKILKVTDPAFKRYGRVVENVDFSGLVEELKKTPVPEGVVYEPSVEALEAQPVMEELSRVVYGEMPIQIGYCNGHNTMLNALEYHRDSEINVAAKDAVLMLGLQTDVEEDHTYDTSRVEAFLVPAGTAVEVYATTLHYAPCHVTEEGFQVAVVLPRGTNYPLKGSHTKVEDAQCGAGVSNEDAMLTAVNKWLIGHAEGGLDAGSFLGLKGKNLCLTEEN</sequence>
<evidence type="ECO:0000313" key="1">
    <source>
        <dbReference type="EMBL" id="SOY28315.1"/>
    </source>
</evidence>
<dbReference type="Gene3D" id="2.60.120.480">
    <property type="entry name" value="Ureidoglycolate hydrolase"/>
    <property type="match status" value="1"/>
</dbReference>
<keyword evidence="2" id="KW-1185">Reference proteome</keyword>
<dbReference type="SUPFAM" id="SSF51182">
    <property type="entry name" value="RmlC-like cupins"/>
    <property type="match status" value="1"/>
</dbReference>
<evidence type="ECO:0000313" key="2">
    <source>
        <dbReference type="Proteomes" id="UP000236311"/>
    </source>
</evidence>